<evidence type="ECO:0000313" key="5">
    <source>
        <dbReference type="Proteomes" id="UP000612746"/>
    </source>
</evidence>
<organism evidence="4 5">
    <name type="scientific">Umbelopsis vinacea</name>
    <dbReference type="NCBI Taxonomy" id="44442"/>
    <lineage>
        <taxon>Eukaryota</taxon>
        <taxon>Fungi</taxon>
        <taxon>Fungi incertae sedis</taxon>
        <taxon>Mucoromycota</taxon>
        <taxon>Mucoromycotina</taxon>
        <taxon>Umbelopsidomycetes</taxon>
        <taxon>Umbelopsidales</taxon>
        <taxon>Umbelopsidaceae</taxon>
        <taxon>Umbelopsis</taxon>
    </lineage>
</organism>
<dbReference type="OrthoDB" id="48130at2759"/>
<evidence type="ECO:0000256" key="2">
    <source>
        <dbReference type="ARBA" id="ARBA00019325"/>
    </source>
</evidence>
<dbReference type="PANTHER" id="PTHR13651">
    <property type="entry name" value="PROTEIN ABITRAM"/>
    <property type="match status" value="1"/>
</dbReference>
<dbReference type="InterPro" id="IPR011053">
    <property type="entry name" value="Single_hybrid_motif"/>
</dbReference>
<reference evidence="4" key="1">
    <citation type="submission" date="2020-12" db="EMBL/GenBank/DDBJ databases">
        <title>Metabolic potential, ecology and presence of endohyphal bacteria is reflected in genomic diversity of Mucoromycotina.</title>
        <authorList>
            <person name="Muszewska A."/>
            <person name="Okrasinska A."/>
            <person name="Steczkiewicz K."/>
            <person name="Drgas O."/>
            <person name="Orlowska M."/>
            <person name="Perlinska-Lenart U."/>
            <person name="Aleksandrzak-Piekarczyk T."/>
            <person name="Szatraj K."/>
            <person name="Zielenkiewicz U."/>
            <person name="Pilsyk S."/>
            <person name="Malc E."/>
            <person name="Mieczkowski P."/>
            <person name="Kruszewska J.S."/>
            <person name="Biernat P."/>
            <person name="Pawlowska J."/>
        </authorList>
    </citation>
    <scope>NUCLEOTIDE SEQUENCE</scope>
    <source>
        <strain evidence="4">WA0000051536</strain>
    </source>
</reference>
<evidence type="ECO:0000313" key="4">
    <source>
        <dbReference type="EMBL" id="KAG2186987.1"/>
    </source>
</evidence>
<comment type="caution">
    <text evidence="4">The sequence shown here is derived from an EMBL/GenBank/DDBJ whole genome shotgun (WGS) entry which is preliminary data.</text>
</comment>
<sequence>MDQLLDKEVLSKSAAVEELYDLDHWAKETAHWNQGIDIFLSRYFTIHYEPTSHVYIRQPPNKLCILGLSKEHAAVKSAGNISCKFFYESKTKGQKVKPNTVICEVTVDDQSYPILATVYGEVAEVNPRLLEDPNLIRTHALDEGFLAIIRPKEEDSSKQLKGLVDQNEYDAVINQK</sequence>
<evidence type="ECO:0000256" key="1">
    <source>
        <dbReference type="ARBA" id="ARBA00010764"/>
    </source>
</evidence>
<comment type="similarity">
    <text evidence="1">Belongs to the ABITRAM family.</text>
</comment>
<dbReference type="AlphaFoldDB" id="A0A8H7Q6L2"/>
<dbReference type="Pfam" id="PF01597">
    <property type="entry name" value="GCV_H"/>
    <property type="match status" value="1"/>
</dbReference>
<keyword evidence="5" id="KW-1185">Reference proteome</keyword>
<dbReference type="PANTHER" id="PTHR13651:SF0">
    <property type="entry name" value="PROTEIN ABITRAM"/>
    <property type="match status" value="1"/>
</dbReference>
<accession>A0A8H7Q6L2</accession>
<proteinExistence type="inferred from homology"/>
<dbReference type="Proteomes" id="UP000612746">
    <property type="component" value="Unassembled WGS sequence"/>
</dbReference>
<evidence type="ECO:0000256" key="3">
    <source>
        <dbReference type="ARBA" id="ARBA00030463"/>
    </source>
</evidence>
<dbReference type="InterPro" id="IPR039169">
    <property type="entry name" value="Abitram"/>
</dbReference>
<dbReference type="Gene3D" id="2.40.50.100">
    <property type="match status" value="1"/>
</dbReference>
<gene>
    <name evidence="4" type="ORF">INT44_003215</name>
</gene>
<dbReference type="EMBL" id="JAEPRA010000004">
    <property type="protein sequence ID" value="KAG2186987.1"/>
    <property type="molecule type" value="Genomic_DNA"/>
</dbReference>
<name>A0A8H7Q6L2_9FUNG</name>
<dbReference type="SUPFAM" id="SSF51230">
    <property type="entry name" value="Single hybrid motif"/>
    <property type="match status" value="1"/>
</dbReference>
<dbReference type="GO" id="GO:0005634">
    <property type="term" value="C:nucleus"/>
    <property type="evidence" value="ECO:0007669"/>
    <property type="project" value="TreeGrafter"/>
</dbReference>
<dbReference type="InterPro" id="IPR033753">
    <property type="entry name" value="GCV_H/Fam206"/>
</dbReference>
<protein>
    <recommendedName>
        <fullName evidence="2">Protein Abitram</fullName>
    </recommendedName>
    <alternativeName>
        <fullName evidence="3">Actin-binding transcription modulator</fullName>
    </alternativeName>
</protein>